<feature type="transmembrane region" description="Helical" evidence="2">
    <location>
        <begin position="209"/>
        <end position="229"/>
    </location>
</feature>
<keyword evidence="2" id="KW-1133">Transmembrane helix</keyword>
<dbReference type="PANTHER" id="PTHR43044:SF1">
    <property type="entry name" value="QUINOL:CYTOCHROME C OXIDOREDUCTASE QUINONE-BINDING SUBUNIT 2"/>
    <property type="match status" value="1"/>
</dbReference>
<feature type="transmembrane region" description="Helical" evidence="2">
    <location>
        <begin position="167"/>
        <end position="188"/>
    </location>
</feature>
<evidence type="ECO:0000256" key="2">
    <source>
        <dbReference type="SAM" id="Phobius"/>
    </source>
</evidence>
<sequence>MYQFSGKLKMLAIGLMVIGLIGTAISFMNTPKTLQDAKDILAKQEASHHGSHGGGHGEATNDHHANTEHKSDTHKSDHKEVKSNDVAHTNDHKKEVKADSLSHKEEAANHAEDTRLTDSLNGHVAEKAHVDPSSHAGNDHDTAHHGDDHEEHAKHAFHQMQNKPWSAIYVSLIFFLGISLLVMAFYAAQRVAHAGWSVVLFRVMEAITANLHYVSAIMLVFIIVTAMHMNHLFPWMADGVFDPLSENYDPIIDGKKWFMNLPGWVMRSVFYLLVWNGFRFYIRKKSIEQDNGDLDLHKKIYNVSVVFILLFMITESMMSWDWIMGIDPHWFSTLFGWYVLATLLVSALTVICLVTLYLRSKGHLPFVNDSHIHDLAKFMFGFSVFWTYLWFAQFMLIWYADMPEETTYFALRFKEYVVPFIGMIALNFIFPILLLINSDFKTVPWVIVIAGVFILVGHYVDLFVMIMPGTVGAQWGFGIGEISAFLFFLGLFIFATFNAFAKANPVVKGNPFLHESEIHHYYIIEHRGEDNAHH</sequence>
<feature type="transmembrane region" description="Helical" evidence="2">
    <location>
        <begin position="303"/>
        <end position="323"/>
    </location>
</feature>
<protein>
    <recommendedName>
        <fullName evidence="5">Quinol:cytochrome C oxidoreductase</fullName>
    </recommendedName>
</protein>
<feature type="compositionally biased region" description="Basic and acidic residues" evidence="1">
    <location>
        <begin position="59"/>
        <end position="116"/>
    </location>
</feature>
<feature type="compositionally biased region" description="Basic and acidic residues" evidence="1">
    <location>
        <begin position="129"/>
        <end position="154"/>
    </location>
</feature>
<keyword evidence="4" id="KW-1185">Reference proteome</keyword>
<organism evidence="3 4">
    <name type="scientific">Tenacibaculum jejuense</name>
    <dbReference type="NCBI Taxonomy" id="584609"/>
    <lineage>
        <taxon>Bacteria</taxon>
        <taxon>Pseudomonadati</taxon>
        <taxon>Bacteroidota</taxon>
        <taxon>Flavobacteriia</taxon>
        <taxon>Flavobacteriales</taxon>
        <taxon>Flavobacteriaceae</taxon>
        <taxon>Tenacibaculum</taxon>
    </lineage>
</organism>
<feature type="transmembrane region" description="Helical" evidence="2">
    <location>
        <begin position="479"/>
        <end position="501"/>
    </location>
</feature>
<keyword evidence="2" id="KW-0472">Membrane</keyword>
<reference evidence="3 4" key="1">
    <citation type="submission" date="2017-07" db="EMBL/GenBank/DDBJ databases">
        <authorList>
            <person name="Sun Z.S."/>
            <person name="Albrecht U."/>
            <person name="Echele G."/>
            <person name="Lee C.C."/>
        </authorList>
    </citation>
    <scope>NUCLEOTIDE SEQUENCE [LARGE SCALE GENOMIC DNA]</scope>
    <source>
        <strain evidence="4">type strain: KCTC 22618</strain>
    </source>
</reference>
<gene>
    <name evidence="3" type="ORF">TJEJU_0799</name>
</gene>
<dbReference type="AlphaFoldDB" id="A0A238U843"/>
<proteinExistence type="predicted"/>
<evidence type="ECO:0000256" key="1">
    <source>
        <dbReference type="SAM" id="MobiDB-lite"/>
    </source>
</evidence>
<evidence type="ECO:0008006" key="5">
    <source>
        <dbReference type="Google" id="ProtNLM"/>
    </source>
</evidence>
<accession>A0A238U843</accession>
<keyword evidence="2" id="KW-0812">Transmembrane</keyword>
<feature type="region of interest" description="Disordered" evidence="1">
    <location>
        <begin position="43"/>
        <end position="117"/>
    </location>
</feature>
<evidence type="ECO:0000313" key="4">
    <source>
        <dbReference type="Proteomes" id="UP000215214"/>
    </source>
</evidence>
<dbReference type="PANTHER" id="PTHR43044">
    <property type="match status" value="1"/>
</dbReference>
<feature type="transmembrane region" description="Helical" evidence="2">
    <location>
        <begin position="378"/>
        <end position="400"/>
    </location>
</feature>
<evidence type="ECO:0000313" key="3">
    <source>
        <dbReference type="EMBL" id="SNR14570.1"/>
    </source>
</evidence>
<feature type="region of interest" description="Disordered" evidence="1">
    <location>
        <begin position="129"/>
        <end position="157"/>
    </location>
</feature>
<feature type="transmembrane region" description="Helical" evidence="2">
    <location>
        <begin position="443"/>
        <end position="467"/>
    </location>
</feature>
<dbReference type="KEGG" id="tje:TJEJU_0799"/>
<dbReference type="EMBL" id="LT899436">
    <property type="protein sequence ID" value="SNR14570.1"/>
    <property type="molecule type" value="Genomic_DNA"/>
</dbReference>
<dbReference type="Proteomes" id="UP000215214">
    <property type="component" value="Chromosome TJEJU"/>
</dbReference>
<feature type="transmembrane region" description="Helical" evidence="2">
    <location>
        <begin position="416"/>
        <end position="436"/>
    </location>
</feature>
<name>A0A238U843_9FLAO</name>
<feature type="transmembrane region" description="Helical" evidence="2">
    <location>
        <begin position="335"/>
        <end position="358"/>
    </location>
</feature>
<dbReference type="OrthoDB" id="140980at2"/>
<dbReference type="RefSeq" id="WP_095069639.1">
    <property type="nucleotide sequence ID" value="NZ_LT899436.1"/>
</dbReference>
<feature type="transmembrane region" description="Helical" evidence="2">
    <location>
        <begin position="264"/>
        <end position="282"/>
    </location>
</feature>